<dbReference type="EMBL" id="CAKXAJ010025625">
    <property type="protein sequence ID" value="CAH2242129.1"/>
    <property type="molecule type" value="Genomic_DNA"/>
</dbReference>
<protein>
    <submittedName>
        <fullName evidence="1">Jg22821 protein</fullName>
    </submittedName>
</protein>
<dbReference type="Proteomes" id="UP000838756">
    <property type="component" value="Unassembled WGS sequence"/>
</dbReference>
<evidence type="ECO:0000313" key="2">
    <source>
        <dbReference type="Proteomes" id="UP000838756"/>
    </source>
</evidence>
<name>A0A8S4RVD5_9NEOP</name>
<sequence length="80" mass="8996">MLRRTQCALSYVNNCALLDLDAGHVSEASDTYFGTIIELQKYPFDGFFDAFVYMARVVEVPAVLFQSARSVRSFRGVFSS</sequence>
<keyword evidence="2" id="KW-1185">Reference proteome</keyword>
<dbReference type="AlphaFoldDB" id="A0A8S4RVD5"/>
<reference evidence="1" key="1">
    <citation type="submission" date="2022-03" db="EMBL/GenBank/DDBJ databases">
        <authorList>
            <person name="Lindestad O."/>
        </authorList>
    </citation>
    <scope>NUCLEOTIDE SEQUENCE</scope>
</reference>
<comment type="caution">
    <text evidence="1">The sequence shown here is derived from an EMBL/GenBank/DDBJ whole genome shotgun (WGS) entry which is preliminary data.</text>
</comment>
<accession>A0A8S4RVD5</accession>
<organism evidence="1 2">
    <name type="scientific">Pararge aegeria aegeria</name>
    <dbReference type="NCBI Taxonomy" id="348720"/>
    <lineage>
        <taxon>Eukaryota</taxon>
        <taxon>Metazoa</taxon>
        <taxon>Ecdysozoa</taxon>
        <taxon>Arthropoda</taxon>
        <taxon>Hexapoda</taxon>
        <taxon>Insecta</taxon>
        <taxon>Pterygota</taxon>
        <taxon>Neoptera</taxon>
        <taxon>Endopterygota</taxon>
        <taxon>Lepidoptera</taxon>
        <taxon>Glossata</taxon>
        <taxon>Ditrysia</taxon>
        <taxon>Papilionoidea</taxon>
        <taxon>Nymphalidae</taxon>
        <taxon>Satyrinae</taxon>
        <taxon>Satyrini</taxon>
        <taxon>Parargina</taxon>
        <taxon>Pararge</taxon>
    </lineage>
</organism>
<proteinExistence type="predicted"/>
<evidence type="ECO:0000313" key="1">
    <source>
        <dbReference type="EMBL" id="CAH2242129.1"/>
    </source>
</evidence>
<gene>
    <name evidence="1" type="primary">jg22821</name>
    <name evidence="1" type="ORF">PAEG_LOCUS18486</name>
</gene>